<organism evidence="1 2">
    <name type="scientific">Aristaeella lactis</name>
    <dbReference type="NCBI Taxonomy" id="3046383"/>
    <lineage>
        <taxon>Bacteria</taxon>
        <taxon>Bacillati</taxon>
        <taxon>Bacillota</taxon>
        <taxon>Clostridia</taxon>
        <taxon>Eubacteriales</taxon>
        <taxon>Aristaeellaceae</taxon>
        <taxon>Aristaeella</taxon>
    </lineage>
</organism>
<dbReference type="Proteomes" id="UP000192328">
    <property type="component" value="Unassembled WGS sequence"/>
</dbReference>
<protein>
    <submittedName>
        <fullName evidence="1">Phosphopantetheine adenylyltransferase</fullName>
    </submittedName>
</protein>
<keyword evidence="2" id="KW-1185">Reference proteome</keyword>
<dbReference type="EMBL" id="FWXZ01000001">
    <property type="protein sequence ID" value="SMC40339.1"/>
    <property type="molecule type" value="Genomic_DNA"/>
</dbReference>
<sequence length="163" mass="17827">MVSCVFPGSFDPVTKGHMDVIGRASELFDHVTVTVMVNIAKKSAIPLEERIQLLKKACRKYPNVDVDSWDGLLADYMAEKKEKIVIRGVRNTPEYEQEITAACANKMLNSSVETILIPTDPALAGVSSSAVREIASFGGDISAFVPQTLIKDIETLLSKKTIK</sequence>
<comment type="caution">
    <text evidence="1">The sequence shown here is derived from an EMBL/GenBank/DDBJ whole genome shotgun (WGS) entry which is preliminary data.</text>
</comment>
<keyword evidence="1" id="KW-0548">Nucleotidyltransferase</keyword>
<name>A0AC61PIM1_9FIRM</name>
<reference evidence="1" key="1">
    <citation type="submission" date="2017-04" db="EMBL/GenBank/DDBJ databases">
        <authorList>
            <person name="Varghese N."/>
            <person name="Submissions S."/>
        </authorList>
    </citation>
    <scope>NUCLEOTIDE SEQUENCE</scope>
    <source>
        <strain evidence="1">WTE2008</strain>
    </source>
</reference>
<keyword evidence="1" id="KW-0808">Transferase</keyword>
<evidence type="ECO:0000313" key="2">
    <source>
        <dbReference type="Proteomes" id="UP000192328"/>
    </source>
</evidence>
<gene>
    <name evidence="1" type="ORF">SAMN06297397_0674</name>
</gene>
<proteinExistence type="predicted"/>
<evidence type="ECO:0000313" key="1">
    <source>
        <dbReference type="EMBL" id="SMC40339.1"/>
    </source>
</evidence>
<accession>A0AC61PIM1</accession>